<dbReference type="OrthoDB" id="2798795at2759"/>
<proteinExistence type="predicted"/>
<evidence type="ECO:0000313" key="4">
    <source>
        <dbReference type="Proteomes" id="UP000250043"/>
    </source>
</evidence>
<keyword evidence="1" id="KW-0812">Transmembrane</keyword>
<evidence type="ECO:0000256" key="1">
    <source>
        <dbReference type="SAM" id="Phobius"/>
    </source>
</evidence>
<keyword evidence="1" id="KW-0472">Membrane</keyword>
<accession>A0A8E2DJV1</accession>
<dbReference type="Pfam" id="PF20153">
    <property type="entry name" value="DUF6535"/>
    <property type="match status" value="1"/>
</dbReference>
<feature type="domain" description="DUF6535" evidence="2">
    <location>
        <begin position="2"/>
        <end position="43"/>
    </location>
</feature>
<dbReference type="Proteomes" id="UP000250043">
    <property type="component" value="Unassembled WGS sequence"/>
</dbReference>
<feature type="transmembrane region" description="Helical" evidence="1">
    <location>
        <begin position="48"/>
        <end position="74"/>
    </location>
</feature>
<name>A0A8E2DJV1_9APHY</name>
<sequence>MHCLRYTLGLIPWRVPEILSLLPILLLASLVLFFTGLIILLWTLNDIVAAISTALISCLFIFFAFSTIAPSLWLDCPYKSPQAL</sequence>
<dbReference type="AlphaFoldDB" id="A0A8E2DJV1"/>
<gene>
    <name evidence="3" type="ORF">OBBRIDRAFT_730174</name>
</gene>
<keyword evidence="4" id="KW-1185">Reference proteome</keyword>
<protein>
    <recommendedName>
        <fullName evidence="2">DUF6535 domain-containing protein</fullName>
    </recommendedName>
</protein>
<keyword evidence="1" id="KW-1133">Transmembrane helix</keyword>
<reference evidence="3 4" key="1">
    <citation type="submission" date="2016-07" db="EMBL/GenBank/DDBJ databases">
        <title>Draft genome of the white-rot fungus Obba rivulosa 3A-2.</title>
        <authorList>
            <consortium name="DOE Joint Genome Institute"/>
            <person name="Miettinen O."/>
            <person name="Riley R."/>
            <person name="Acob R."/>
            <person name="Barry K."/>
            <person name="Cullen D."/>
            <person name="De Vries R."/>
            <person name="Hainaut M."/>
            <person name="Hatakka A."/>
            <person name="Henrissat B."/>
            <person name="Hilden K."/>
            <person name="Kuo R."/>
            <person name="Labutti K."/>
            <person name="Lipzen A."/>
            <person name="Makela M.R."/>
            <person name="Sandor L."/>
            <person name="Spatafora J.W."/>
            <person name="Grigoriev I.V."/>
            <person name="Hibbett D.S."/>
        </authorList>
    </citation>
    <scope>NUCLEOTIDE SEQUENCE [LARGE SCALE GENOMIC DNA]</scope>
    <source>
        <strain evidence="3 4">3A-2</strain>
    </source>
</reference>
<dbReference type="EMBL" id="KV722398">
    <property type="protein sequence ID" value="OCH90790.1"/>
    <property type="molecule type" value="Genomic_DNA"/>
</dbReference>
<organism evidence="3 4">
    <name type="scientific">Obba rivulosa</name>
    <dbReference type="NCBI Taxonomy" id="1052685"/>
    <lineage>
        <taxon>Eukaryota</taxon>
        <taxon>Fungi</taxon>
        <taxon>Dikarya</taxon>
        <taxon>Basidiomycota</taxon>
        <taxon>Agaricomycotina</taxon>
        <taxon>Agaricomycetes</taxon>
        <taxon>Polyporales</taxon>
        <taxon>Gelatoporiaceae</taxon>
        <taxon>Obba</taxon>
    </lineage>
</organism>
<dbReference type="InterPro" id="IPR045338">
    <property type="entry name" value="DUF6535"/>
</dbReference>
<evidence type="ECO:0000259" key="2">
    <source>
        <dbReference type="Pfam" id="PF20153"/>
    </source>
</evidence>
<feature type="transmembrane region" description="Helical" evidence="1">
    <location>
        <begin position="21"/>
        <end position="42"/>
    </location>
</feature>
<feature type="non-terminal residue" evidence="3">
    <location>
        <position position="84"/>
    </location>
</feature>
<evidence type="ECO:0000313" key="3">
    <source>
        <dbReference type="EMBL" id="OCH90790.1"/>
    </source>
</evidence>